<dbReference type="RefSeq" id="WP_134112692.1">
    <property type="nucleotide sequence ID" value="NZ_SOBG01000003.1"/>
</dbReference>
<dbReference type="InterPro" id="IPR000843">
    <property type="entry name" value="HTH_LacI"/>
</dbReference>
<reference evidence="5 6" key="1">
    <citation type="submission" date="2019-03" db="EMBL/GenBank/DDBJ databases">
        <title>Genomic Encyclopedia of Type Strains, Phase IV (KMG-IV): sequencing the most valuable type-strain genomes for metagenomic binning, comparative biology and taxonomic classification.</title>
        <authorList>
            <person name="Goeker M."/>
        </authorList>
    </citation>
    <scope>NUCLEOTIDE SEQUENCE [LARGE SCALE GENOMIC DNA]</scope>
    <source>
        <strain evidence="5 6">DSM 100055</strain>
    </source>
</reference>
<dbReference type="Pfam" id="PF00356">
    <property type="entry name" value="LacI"/>
    <property type="match status" value="1"/>
</dbReference>
<dbReference type="Gene3D" id="1.10.260.40">
    <property type="entry name" value="lambda repressor-like DNA-binding domains"/>
    <property type="match status" value="1"/>
</dbReference>
<protein>
    <submittedName>
        <fullName evidence="5">LacI family transcriptional regulator</fullName>
    </submittedName>
</protein>
<dbReference type="CDD" id="cd06267">
    <property type="entry name" value="PBP1_LacI_sugar_binding-like"/>
    <property type="match status" value="1"/>
</dbReference>
<comment type="caution">
    <text evidence="5">The sequence shown here is derived from an EMBL/GenBank/DDBJ whole genome shotgun (WGS) entry which is preliminary data.</text>
</comment>
<keyword evidence="2" id="KW-0238">DNA-binding</keyword>
<dbReference type="SMART" id="SM00354">
    <property type="entry name" value="HTH_LACI"/>
    <property type="match status" value="1"/>
</dbReference>
<dbReference type="SUPFAM" id="SSF53822">
    <property type="entry name" value="Periplasmic binding protein-like I"/>
    <property type="match status" value="1"/>
</dbReference>
<dbReference type="InterPro" id="IPR046335">
    <property type="entry name" value="LacI/GalR-like_sensor"/>
</dbReference>
<evidence type="ECO:0000256" key="2">
    <source>
        <dbReference type="ARBA" id="ARBA00023125"/>
    </source>
</evidence>
<evidence type="ECO:0000313" key="5">
    <source>
        <dbReference type="EMBL" id="TDT71428.1"/>
    </source>
</evidence>
<evidence type="ECO:0000313" key="6">
    <source>
        <dbReference type="Proteomes" id="UP000294678"/>
    </source>
</evidence>
<dbReference type="PANTHER" id="PTHR30146">
    <property type="entry name" value="LACI-RELATED TRANSCRIPTIONAL REPRESSOR"/>
    <property type="match status" value="1"/>
</dbReference>
<gene>
    <name evidence="5" type="ORF">EV215_0801</name>
</gene>
<dbReference type="AlphaFoldDB" id="A0AA46I5Q2"/>
<dbReference type="CDD" id="cd01392">
    <property type="entry name" value="HTH_LacI"/>
    <property type="match status" value="1"/>
</dbReference>
<sequence>MKSEDIAKLAGVSRSTVSRVINNYPNIPEKTKQKVQAVIDKYGYTPNSIARTLAGKKNNIIGLFIFDKFYNKNIDPNNPMYSIHDSPYLSELISYVTDAAENNDFNILISVINSQSKKNKFDKLIKSDIISGAIIVGGETDKEILGKIISSKIKTVFIDEYLDGEYDNIIHIYSENYEGAYTATQELIKAGHKKIAHITGNLKKFDARERLRAFKDCLIDNGIKLNKNYIIEGDFSLKSGYNAAKELYEKNKNNMPTAIFIANDLMAVKAIEYFKEKNFNIPQDISIIGFDNHSFAEILLGGLSTISRPIGELAIKAVNSLITFIYLDDKSKIKQEKIKSNYINRKTIKPPK</sequence>
<dbReference type="InterPro" id="IPR010982">
    <property type="entry name" value="Lambda_DNA-bd_dom_sf"/>
</dbReference>
<dbReference type="Proteomes" id="UP000294678">
    <property type="component" value="Unassembled WGS sequence"/>
</dbReference>
<dbReference type="Pfam" id="PF13377">
    <property type="entry name" value="Peripla_BP_3"/>
    <property type="match status" value="1"/>
</dbReference>
<accession>A0AA46I5Q2</accession>
<dbReference type="PROSITE" id="PS50932">
    <property type="entry name" value="HTH_LACI_2"/>
    <property type="match status" value="1"/>
</dbReference>
<keyword evidence="6" id="KW-1185">Reference proteome</keyword>
<keyword evidence="1" id="KW-0805">Transcription regulation</keyword>
<dbReference type="SUPFAM" id="SSF47413">
    <property type="entry name" value="lambda repressor-like DNA-binding domains"/>
    <property type="match status" value="1"/>
</dbReference>
<evidence type="ECO:0000259" key="4">
    <source>
        <dbReference type="PROSITE" id="PS50932"/>
    </source>
</evidence>
<dbReference type="GO" id="GO:0003700">
    <property type="term" value="F:DNA-binding transcription factor activity"/>
    <property type="evidence" value="ECO:0007669"/>
    <property type="project" value="TreeGrafter"/>
</dbReference>
<evidence type="ECO:0000256" key="3">
    <source>
        <dbReference type="ARBA" id="ARBA00023163"/>
    </source>
</evidence>
<dbReference type="Gene3D" id="3.40.50.2300">
    <property type="match status" value="2"/>
</dbReference>
<name>A0AA46I5Q2_9FUSO</name>
<feature type="domain" description="HTH lacI-type" evidence="4">
    <location>
        <begin position="1"/>
        <end position="55"/>
    </location>
</feature>
<dbReference type="EMBL" id="SOBG01000003">
    <property type="protein sequence ID" value="TDT71428.1"/>
    <property type="molecule type" value="Genomic_DNA"/>
</dbReference>
<dbReference type="InterPro" id="IPR028082">
    <property type="entry name" value="Peripla_BP_I"/>
</dbReference>
<dbReference type="GO" id="GO:0000976">
    <property type="term" value="F:transcription cis-regulatory region binding"/>
    <property type="evidence" value="ECO:0007669"/>
    <property type="project" value="TreeGrafter"/>
</dbReference>
<keyword evidence="3" id="KW-0804">Transcription</keyword>
<proteinExistence type="predicted"/>
<organism evidence="5 6">
    <name type="scientific">Hypnocyclicus thermotrophus</name>
    <dbReference type="NCBI Taxonomy" id="1627895"/>
    <lineage>
        <taxon>Bacteria</taxon>
        <taxon>Fusobacteriati</taxon>
        <taxon>Fusobacteriota</taxon>
        <taxon>Fusobacteriia</taxon>
        <taxon>Fusobacteriales</taxon>
        <taxon>Fusobacteriaceae</taxon>
        <taxon>Hypnocyclicus</taxon>
    </lineage>
</organism>
<evidence type="ECO:0000256" key="1">
    <source>
        <dbReference type="ARBA" id="ARBA00023015"/>
    </source>
</evidence>
<dbReference type="PANTHER" id="PTHR30146:SF109">
    <property type="entry name" value="HTH-TYPE TRANSCRIPTIONAL REGULATOR GALS"/>
    <property type="match status" value="1"/>
</dbReference>